<dbReference type="AlphaFoldDB" id="A0A2S9I7D0"/>
<evidence type="ECO:0000313" key="4">
    <source>
        <dbReference type="Proteomes" id="UP000239181"/>
    </source>
</evidence>
<name>A0A2S9I7D0_9GAMM</name>
<comment type="caution">
    <text evidence="3">The sequence shown here is derived from an EMBL/GenBank/DDBJ whole genome shotgun (WGS) entry which is preliminary data.</text>
</comment>
<evidence type="ECO:0000256" key="1">
    <source>
        <dbReference type="SAM" id="SignalP"/>
    </source>
</evidence>
<dbReference type="Gene3D" id="2.60.40.1090">
    <property type="entry name" value="Fimbrial-type adhesion domain"/>
    <property type="match status" value="1"/>
</dbReference>
<dbReference type="RefSeq" id="WP_105594416.1">
    <property type="nucleotide sequence ID" value="NZ_PDET01000016.1"/>
</dbReference>
<dbReference type="PANTHER" id="PTHR33420:SF11">
    <property type="entry name" value="FIMBRIAL-LIKE PROTEIN"/>
    <property type="match status" value="1"/>
</dbReference>
<dbReference type="InterPro" id="IPR050263">
    <property type="entry name" value="Bact_Fimbrial_Adh_Pro"/>
</dbReference>
<dbReference type="GO" id="GO:0009289">
    <property type="term" value="C:pilus"/>
    <property type="evidence" value="ECO:0007669"/>
    <property type="project" value="InterPro"/>
</dbReference>
<evidence type="ECO:0000259" key="2">
    <source>
        <dbReference type="Pfam" id="PF00419"/>
    </source>
</evidence>
<dbReference type="InterPro" id="IPR036937">
    <property type="entry name" value="Adhesion_dom_fimbrial_sf"/>
</dbReference>
<dbReference type="InterPro" id="IPR008966">
    <property type="entry name" value="Adhesion_dom_sf"/>
</dbReference>
<dbReference type="OrthoDB" id="6462343at2"/>
<dbReference type="InterPro" id="IPR000259">
    <property type="entry name" value="Adhesion_dom_fimbrial"/>
</dbReference>
<dbReference type="Pfam" id="PF00419">
    <property type="entry name" value="Fimbrial"/>
    <property type="match status" value="1"/>
</dbReference>
<keyword evidence="1" id="KW-0732">Signal</keyword>
<accession>A0A2S9I7D0</accession>
<keyword evidence="4" id="KW-1185">Reference proteome</keyword>
<dbReference type="GO" id="GO:0043709">
    <property type="term" value="P:cell adhesion involved in single-species biofilm formation"/>
    <property type="evidence" value="ECO:0007669"/>
    <property type="project" value="TreeGrafter"/>
</dbReference>
<proteinExistence type="predicted"/>
<dbReference type="EMBL" id="PDET01000016">
    <property type="protein sequence ID" value="PRD13702.1"/>
    <property type="molecule type" value="Genomic_DNA"/>
</dbReference>
<dbReference type="PANTHER" id="PTHR33420">
    <property type="entry name" value="FIMBRIAL SUBUNIT ELFA-RELATED"/>
    <property type="match status" value="1"/>
</dbReference>
<feature type="chain" id="PRO_5015597005" evidence="1">
    <location>
        <begin position="23"/>
        <end position="186"/>
    </location>
</feature>
<dbReference type="SUPFAM" id="SSF49401">
    <property type="entry name" value="Bacterial adhesins"/>
    <property type="match status" value="1"/>
</dbReference>
<gene>
    <name evidence="3" type="ORF">CQW29_19530</name>
</gene>
<sequence length="186" mass="19814">MMKLCRWLLPLLPAFAISQSMAATTKMAGLIGGDLRFTGKVVALPCDVAPGDEKVPVDFKQIALKDLVNDRTTKPIPFTIHLLNCNAVVFESVTISFSGNESPKLPNRLMITPEGAGDMSAIGVGLQLKDGSPVTLKQASPAVALSQGSMSLDFFAFVEADTEEIKSGNVAFGPFTSVAQYTLSYQ</sequence>
<organism evidence="3 4">
    <name type="scientific">Pantoea coffeiphila</name>
    <dbReference type="NCBI Taxonomy" id="1465635"/>
    <lineage>
        <taxon>Bacteria</taxon>
        <taxon>Pseudomonadati</taxon>
        <taxon>Pseudomonadota</taxon>
        <taxon>Gammaproteobacteria</taxon>
        <taxon>Enterobacterales</taxon>
        <taxon>Erwiniaceae</taxon>
        <taxon>Pantoea</taxon>
    </lineage>
</organism>
<dbReference type="Proteomes" id="UP000239181">
    <property type="component" value="Unassembled WGS sequence"/>
</dbReference>
<protein>
    <submittedName>
        <fullName evidence="3">Fimbrial protein</fullName>
    </submittedName>
</protein>
<feature type="signal peptide" evidence="1">
    <location>
        <begin position="1"/>
        <end position="22"/>
    </location>
</feature>
<feature type="domain" description="Fimbrial-type adhesion" evidence="2">
    <location>
        <begin position="36"/>
        <end position="186"/>
    </location>
</feature>
<reference evidence="3 4" key="1">
    <citation type="submission" date="2017-10" db="EMBL/GenBank/DDBJ databases">
        <title>Draft genome of two endophytic bacteria isolated from 'guarana' Paullinia cupana (Mart.) Ducke.</title>
        <authorList>
            <person name="Siqueira K.A."/>
            <person name="Liotti R.G."/>
            <person name="Mendes T.A."/>
            <person name="Soares M.A."/>
        </authorList>
    </citation>
    <scope>NUCLEOTIDE SEQUENCE [LARGE SCALE GENOMIC DNA]</scope>
    <source>
        <strain evidence="3 4">342</strain>
    </source>
</reference>
<evidence type="ECO:0000313" key="3">
    <source>
        <dbReference type="EMBL" id="PRD13702.1"/>
    </source>
</evidence>